<dbReference type="InterPro" id="IPR005839">
    <property type="entry name" value="Methylthiotransferase"/>
</dbReference>
<dbReference type="SUPFAM" id="SSF102114">
    <property type="entry name" value="Radical SAM enzymes"/>
    <property type="match status" value="1"/>
</dbReference>
<dbReference type="GO" id="GO:0051539">
    <property type="term" value="F:4 iron, 4 sulfur cluster binding"/>
    <property type="evidence" value="ECO:0007669"/>
    <property type="project" value="UniProtKB-KW"/>
</dbReference>
<keyword evidence="5" id="KW-0949">S-adenosyl-L-methionine</keyword>
<dbReference type="EMBL" id="WJKJ01000132">
    <property type="protein sequence ID" value="MBD3364378.1"/>
    <property type="molecule type" value="Genomic_DNA"/>
</dbReference>
<gene>
    <name evidence="10" type="ORF">GF359_04090</name>
</gene>
<feature type="non-terminal residue" evidence="10">
    <location>
        <position position="1"/>
    </location>
</feature>
<keyword evidence="2" id="KW-0004">4Fe-4S</keyword>
<dbReference type="CDD" id="cd01335">
    <property type="entry name" value="Radical_SAM"/>
    <property type="match status" value="1"/>
</dbReference>
<dbReference type="InterPro" id="IPR005840">
    <property type="entry name" value="Ribosomal_uS12_MeSTrfase_RimO"/>
</dbReference>
<dbReference type="GO" id="GO:0005829">
    <property type="term" value="C:cytosol"/>
    <property type="evidence" value="ECO:0007669"/>
    <property type="project" value="TreeGrafter"/>
</dbReference>
<organism evidence="10 11">
    <name type="scientific">candidate division WOR-3 bacterium</name>
    <dbReference type="NCBI Taxonomy" id="2052148"/>
    <lineage>
        <taxon>Bacteria</taxon>
        <taxon>Bacteria division WOR-3</taxon>
    </lineage>
</organism>
<dbReference type="AlphaFoldDB" id="A0A9D5QC75"/>
<dbReference type="InterPro" id="IPR058240">
    <property type="entry name" value="rSAM_sf"/>
</dbReference>
<dbReference type="SFLD" id="SFLDG01082">
    <property type="entry name" value="B12-binding_domain_containing"/>
    <property type="match status" value="1"/>
</dbReference>
<dbReference type="InterPro" id="IPR012340">
    <property type="entry name" value="NA-bd_OB-fold"/>
</dbReference>
<evidence type="ECO:0000256" key="8">
    <source>
        <dbReference type="ARBA" id="ARBA00023014"/>
    </source>
</evidence>
<evidence type="ECO:0000256" key="1">
    <source>
        <dbReference type="ARBA" id="ARBA00001966"/>
    </source>
</evidence>
<sequence>LPQRQPRQLIGMFPWVDCFVGIDQIPNIPQLILEGTRPGNVKVTSPASWNPGSEFPRFLSTPPHYAYLRIAEGCSNRCSYCTVPLIRGPLRLRNPKDIIHEACSLVSLGVREIILIAQDTAAHPELKKILQGLNDIEGLRWIRLLYAHPRHLDEDILEQIVSLDKVLNYLDMPVQHLASPVLERMNRQIDSQRINDLVNRARSLDKDFSIRTTVITGLPGETEGEFKILLEGLERLRFTNLGIFIYSREDSTVAADMPDQIPLRVKEQRALKLIDLAERLRTEEIKKLKGSMKDAVVDFTDEGEIIGRLWSDAPEIDRILEITEKDVDEGTFGRVKITGGKHDSLFARWIESV</sequence>
<keyword evidence="3" id="KW-0963">Cytoplasm</keyword>
<dbReference type="InterPro" id="IPR002792">
    <property type="entry name" value="TRAM_dom"/>
</dbReference>
<evidence type="ECO:0000313" key="10">
    <source>
        <dbReference type="EMBL" id="MBD3364378.1"/>
    </source>
</evidence>
<evidence type="ECO:0000256" key="5">
    <source>
        <dbReference type="ARBA" id="ARBA00022691"/>
    </source>
</evidence>
<dbReference type="GO" id="GO:0035599">
    <property type="term" value="F:aspartic acid methylthiotransferase activity"/>
    <property type="evidence" value="ECO:0007669"/>
    <property type="project" value="TreeGrafter"/>
</dbReference>
<evidence type="ECO:0000256" key="3">
    <source>
        <dbReference type="ARBA" id="ARBA00022490"/>
    </source>
</evidence>
<dbReference type="InterPro" id="IPR006638">
    <property type="entry name" value="Elp3/MiaA/NifB-like_rSAM"/>
</dbReference>
<dbReference type="PROSITE" id="PS01278">
    <property type="entry name" value="MTTASE_RADICAL"/>
    <property type="match status" value="1"/>
</dbReference>
<keyword evidence="8" id="KW-0411">Iron-sulfur</keyword>
<evidence type="ECO:0000313" key="11">
    <source>
        <dbReference type="Proteomes" id="UP000630660"/>
    </source>
</evidence>
<evidence type="ECO:0000256" key="4">
    <source>
        <dbReference type="ARBA" id="ARBA00022679"/>
    </source>
</evidence>
<keyword evidence="7" id="KW-0408">Iron</keyword>
<dbReference type="PANTHER" id="PTHR43837:SF1">
    <property type="entry name" value="RIBOSOMAL PROTEIN US12 METHYLTHIOTRANSFERASE RIMO"/>
    <property type="match status" value="1"/>
</dbReference>
<protein>
    <submittedName>
        <fullName evidence="10">MiaB/RimO family radical SAM methylthiotransferase</fullName>
        <ecNumber evidence="10">2.8.4.-</ecNumber>
    </submittedName>
</protein>
<dbReference type="SFLD" id="SFLDS00029">
    <property type="entry name" value="Radical_SAM"/>
    <property type="match status" value="1"/>
</dbReference>
<dbReference type="Pfam" id="PF04055">
    <property type="entry name" value="Radical_SAM"/>
    <property type="match status" value="1"/>
</dbReference>
<dbReference type="PANTHER" id="PTHR43837">
    <property type="entry name" value="RIBOSOMAL PROTEIN S12 METHYLTHIOTRANSFERASE RIMO"/>
    <property type="match status" value="1"/>
</dbReference>
<dbReference type="EC" id="2.8.4.-" evidence="10"/>
<dbReference type="GO" id="GO:0006400">
    <property type="term" value="P:tRNA modification"/>
    <property type="evidence" value="ECO:0007669"/>
    <property type="project" value="InterPro"/>
</dbReference>
<name>A0A9D5QC75_UNCW3</name>
<dbReference type="InterPro" id="IPR020612">
    <property type="entry name" value="Methylthiotransferase_CS"/>
</dbReference>
<evidence type="ECO:0000259" key="9">
    <source>
        <dbReference type="PROSITE" id="PS51918"/>
    </source>
</evidence>
<dbReference type="SMART" id="SM00729">
    <property type="entry name" value="Elp3"/>
    <property type="match status" value="1"/>
</dbReference>
<evidence type="ECO:0000256" key="2">
    <source>
        <dbReference type="ARBA" id="ARBA00022485"/>
    </source>
</evidence>
<proteinExistence type="predicted"/>
<keyword evidence="6" id="KW-0479">Metal-binding</keyword>
<reference evidence="10" key="1">
    <citation type="submission" date="2019-11" db="EMBL/GenBank/DDBJ databases">
        <title>Microbial mats filling the niche in hypersaline microbial mats.</title>
        <authorList>
            <person name="Wong H.L."/>
            <person name="Macleod F.I."/>
            <person name="White R.A. III"/>
            <person name="Burns B.P."/>
        </authorList>
    </citation>
    <scope>NUCLEOTIDE SEQUENCE</scope>
    <source>
        <strain evidence="10">Bin_327</strain>
    </source>
</reference>
<dbReference type="PROSITE" id="PS51918">
    <property type="entry name" value="RADICAL_SAM"/>
    <property type="match status" value="1"/>
</dbReference>
<dbReference type="InterPro" id="IPR023404">
    <property type="entry name" value="rSAM_horseshoe"/>
</dbReference>
<dbReference type="Gene3D" id="2.40.50.140">
    <property type="entry name" value="Nucleic acid-binding proteins"/>
    <property type="match status" value="1"/>
</dbReference>
<dbReference type="Pfam" id="PF18693">
    <property type="entry name" value="TRAM_2"/>
    <property type="match status" value="1"/>
</dbReference>
<dbReference type="Proteomes" id="UP000630660">
    <property type="component" value="Unassembled WGS sequence"/>
</dbReference>
<keyword evidence="4 10" id="KW-0808">Transferase</keyword>
<comment type="caution">
    <text evidence="10">The sequence shown here is derived from an EMBL/GenBank/DDBJ whole genome shotgun (WGS) entry which is preliminary data.</text>
</comment>
<dbReference type="NCBIfam" id="TIGR00089">
    <property type="entry name" value="MiaB/RimO family radical SAM methylthiotransferase"/>
    <property type="match status" value="1"/>
</dbReference>
<accession>A0A9D5QC75</accession>
<dbReference type="InterPro" id="IPR007197">
    <property type="entry name" value="rSAM"/>
</dbReference>
<feature type="domain" description="Radical SAM core" evidence="9">
    <location>
        <begin position="60"/>
        <end position="283"/>
    </location>
</feature>
<evidence type="ECO:0000256" key="6">
    <source>
        <dbReference type="ARBA" id="ARBA00022723"/>
    </source>
</evidence>
<evidence type="ECO:0000256" key="7">
    <source>
        <dbReference type="ARBA" id="ARBA00023004"/>
    </source>
</evidence>
<dbReference type="GO" id="GO:0046872">
    <property type="term" value="F:metal ion binding"/>
    <property type="evidence" value="ECO:0007669"/>
    <property type="project" value="UniProtKB-KW"/>
</dbReference>
<dbReference type="Gene3D" id="3.80.30.20">
    <property type="entry name" value="tm_1862 like domain"/>
    <property type="match status" value="1"/>
</dbReference>
<comment type="cofactor">
    <cofactor evidence="1">
        <name>[4Fe-4S] cluster</name>
        <dbReference type="ChEBI" id="CHEBI:49883"/>
    </cofactor>
</comment>